<name>A0ABU7ZDU9_9PAST</name>
<dbReference type="EMBL" id="JBAJJM010000004">
    <property type="protein sequence ID" value="MEG9475196.1"/>
    <property type="molecule type" value="Genomic_DNA"/>
</dbReference>
<comment type="caution">
    <text evidence="2">The sequence shown here is derived from an EMBL/GenBank/DDBJ whole genome shotgun (WGS) entry which is preliminary data.</text>
</comment>
<dbReference type="RefSeq" id="WP_334253722.1">
    <property type="nucleotide sequence ID" value="NZ_JBAJJM010000004.1"/>
</dbReference>
<gene>
    <name evidence="2" type="ORF">V6W77_02780</name>
</gene>
<evidence type="ECO:0000256" key="1">
    <source>
        <dbReference type="SAM" id="SignalP"/>
    </source>
</evidence>
<feature type="chain" id="PRO_5047417091" description="DUF1795 domain-containing protein" evidence="1">
    <location>
        <begin position="20"/>
        <end position="200"/>
    </location>
</feature>
<protein>
    <recommendedName>
        <fullName evidence="4">DUF1795 domain-containing protein</fullName>
    </recommendedName>
</protein>
<feature type="signal peptide" evidence="1">
    <location>
        <begin position="1"/>
        <end position="19"/>
    </location>
</feature>
<dbReference type="Proteomes" id="UP001432017">
    <property type="component" value="Unassembled WGS sequence"/>
</dbReference>
<accession>A0ABU7ZDU9</accession>
<keyword evidence="3" id="KW-1185">Reference proteome</keyword>
<reference evidence="2" key="1">
    <citation type="submission" date="2023-12" db="EMBL/GenBank/DDBJ databases">
        <title>Mannheima indologenes sp. nov. proposed for Clade V organisms of Mannheimia.</title>
        <authorList>
            <person name="Christensen H."/>
        </authorList>
    </citation>
    <scope>NUCLEOTIDE SEQUENCE</scope>
    <source>
        <strain evidence="2">M14.4</strain>
    </source>
</reference>
<keyword evidence="1" id="KW-0732">Signal</keyword>
<evidence type="ECO:0000313" key="3">
    <source>
        <dbReference type="Proteomes" id="UP001432017"/>
    </source>
</evidence>
<organism evidence="2 3">
    <name type="scientific">Mannheimia indoligenes</name>
    <dbReference type="NCBI Taxonomy" id="3103145"/>
    <lineage>
        <taxon>Bacteria</taxon>
        <taxon>Pseudomonadati</taxon>
        <taxon>Pseudomonadota</taxon>
        <taxon>Gammaproteobacteria</taxon>
        <taxon>Pasteurellales</taxon>
        <taxon>Pasteurellaceae</taxon>
        <taxon>Mannheimia</taxon>
    </lineage>
</organism>
<proteinExistence type="predicted"/>
<sequence length="200" mass="23001">MFKNVMLMCILLIPTYSRATEFTTFSEKGISLKTPTGCRILGEEEIQSVRKEAKASFPKIPYTSFTSTVLLSMRCGDNGLGANLRLSYKKDKNTYTGINHKLETLSSQERRELENETKNVLINTMPSALSVSNVYVRILNREPRTGILISYNRTGNWSVFIYNFYDERNQRKVLLTLSYHTPEKGKFEPIFEKVVNSLQF</sequence>
<evidence type="ECO:0008006" key="4">
    <source>
        <dbReference type="Google" id="ProtNLM"/>
    </source>
</evidence>
<evidence type="ECO:0000313" key="2">
    <source>
        <dbReference type="EMBL" id="MEG9475196.1"/>
    </source>
</evidence>